<evidence type="ECO:0000259" key="3">
    <source>
        <dbReference type="PROSITE" id="PS50853"/>
    </source>
</evidence>
<evidence type="ECO:0000256" key="1">
    <source>
        <dbReference type="ARBA" id="ARBA00022737"/>
    </source>
</evidence>
<dbReference type="Pfam" id="PF00041">
    <property type="entry name" value="fn3"/>
    <property type="match status" value="2"/>
</dbReference>
<dbReference type="InterPro" id="IPR003961">
    <property type="entry name" value="FN3_dom"/>
</dbReference>
<dbReference type="Gene3D" id="2.60.40.10">
    <property type="entry name" value="Immunoglobulins"/>
    <property type="match status" value="2"/>
</dbReference>
<keyword evidence="2" id="KW-0472">Membrane</keyword>
<sequence>MVSSPRRRKRLNEDEGSVLLLVMIFTIVVSLVIIPLLSYQQTVLRSNSVLSAKTARLEAVKAGTRIALADPAALYRTCGNAGPTVAVTLAGTTTSGKSVTTRCYFLDYQTAQDSNELRYGLVATQVGSSIPSALTGARYSPANPESASEWRSATTQFSETNRIWLPNLPIHSLDRRSPGGFQMPAGFTTCTVYFPGTYTDAVTLTGPTYFASGIYYFENTLTVQNGASVVVGLGATDGCSTDQDAAFYAVDAPVTHNISGLGGTLIFGKNGRLLVTNTASLGPSLVLNSRYVSAAEADTDTSAGLSIASVNGTPSQSAQDLTWSGSGALSIPYSLVGNVDPVSATSADYTPSNFHAKPSVPSKPTGVVATAYNGAAVVSWSAPSSGGSSITGYRVTSSSGATCTTSGSTACAVTGLANGSAVTFSVVASNVVGDSSASSASSAITPAVSSTALAVPTAPATPTAVAYAGAARVSWTAAATTTAPVTSYRVTSSPGGLACSLSVATSPPPTLRCDLLGLTNGTAYTFTVVATNAAGDSVASAASAAVTPTAGASAIPSTPPVVGALYQPTAVVEIDLANSSSSSILIPGYVSIPQGRLRVNNPSGLDVRMTGGVLAAQFDVTDARATGLQTVPIGFVEAVVQRVFRIESRSSGRESSIAIVQVNQNGAYAVNTWEVQ</sequence>
<feature type="domain" description="Fibronectin type-III" evidence="3">
    <location>
        <begin position="455"/>
        <end position="552"/>
    </location>
</feature>
<gene>
    <name evidence="4" type="ORF">UFOPK2806_01452</name>
</gene>
<keyword evidence="2" id="KW-0812">Transmembrane</keyword>
<accession>A0A6J6UDS1</accession>
<dbReference type="InterPro" id="IPR013783">
    <property type="entry name" value="Ig-like_fold"/>
</dbReference>
<feature type="transmembrane region" description="Helical" evidence="2">
    <location>
        <begin position="20"/>
        <end position="39"/>
    </location>
</feature>
<reference evidence="4" key="1">
    <citation type="submission" date="2020-05" db="EMBL/GenBank/DDBJ databases">
        <authorList>
            <person name="Chiriac C."/>
            <person name="Salcher M."/>
            <person name="Ghai R."/>
            <person name="Kavagutti S V."/>
        </authorList>
    </citation>
    <scope>NUCLEOTIDE SEQUENCE</scope>
</reference>
<organism evidence="4">
    <name type="scientific">freshwater metagenome</name>
    <dbReference type="NCBI Taxonomy" id="449393"/>
    <lineage>
        <taxon>unclassified sequences</taxon>
        <taxon>metagenomes</taxon>
        <taxon>ecological metagenomes</taxon>
    </lineage>
</organism>
<keyword evidence="2" id="KW-1133">Transmembrane helix</keyword>
<dbReference type="InterPro" id="IPR036116">
    <property type="entry name" value="FN3_sf"/>
</dbReference>
<dbReference type="CDD" id="cd00063">
    <property type="entry name" value="FN3"/>
    <property type="match status" value="2"/>
</dbReference>
<keyword evidence="1" id="KW-0677">Repeat</keyword>
<dbReference type="InterPro" id="IPR050964">
    <property type="entry name" value="Striated_Muscle_Regulatory"/>
</dbReference>
<protein>
    <submittedName>
        <fullName evidence="4">Unannotated protein</fullName>
    </submittedName>
</protein>
<dbReference type="PROSITE" id="PS50853">
    <property type="entry name" value="FN3"/>
    <property type="match status" value="2"/>
</dbReference>
<evidence type="ECO:0000313" key="4">
    <source>
        <dbReference type="EMBL" id="CAB4757992.1"/>
    </source>
</evidence>
<dbReference type="AlphaFoldDB" id="A0A6J6UDS1"/>
<name>A0A6J6UDS1_9ZZZZ</name>
<feature type="domain" description="Fibronectin type-III" evidence="3">
    <location>
        <begin position="360"/>
        <end position="448"/>
    </location>
</feature>
<dbReference type="EMBL" id="CAEZYY010000018">
    <property type="protein sequence ID" value="CAB4757992.1"/>
    <property type="molecule type" value="Genomic_DNA"/>
</dbReference>
<dbReference type="PANTHER" id="PTHR13817:SF173">
    <property type="entry name" value="FRAZZLED"/>
    <property type="match status" value="1"/>
</dbReference>
<dbReference type="SMART" id="SM00060">
    <property type="entry name" value="FN3"/>
    <property type="match status" value="2"/>
</dbReference>
<evidence type="ECO:0000256" key="2">
    <source>
        <dbReference type="SAM" id="Phobius"/>
    </source>
</evidence>
<dbReference type="PANTHER" id="PTHR13817">
    <property type="entry name" value="TITIN"/>
    <property type="match status" value="1"/>
</dbReference>
<dbReference type="SUPFAM" id="SSF49265">
    <property type="entry name" value="Fibronectin type III"/>
    <property type="match status" value="1"/>
</dbReference>
<proteinExistence type="predicted"/>